<feature type="region of interest" description="Disordered" evidence="8">
    <location>
        <begin position="598"/>
        <end position="655"/>
    </location>
</feature>
<dbReference type="InterPro" id="IPR011009">
    <property type="entry name" value="Kinase-like_dom_sf"/>
</dbReference>
<accession>A0A383VS31</accession>
<evidence type="ECO:0000313" key="12">
    <source>
        <dbReference type="EMBL" id="SZX77596.1"/>
    </source>
</evidence>
<feature type="domain" description="EF-hand" evidence="10">
    <location>
        <begin position="467"/>
        <end position="502"/>
    </location>
</feature>
<proteinExistence type="predicted"/>
<dbReference type="GO" id="GO:0005524">
    <property type="term" value="F:ATP binding"/>
    <property type="evidence" value="ECO:0007669"/>
    <property type="project" value="UniProtKB-UniRule"/>
</dbReference>
<feature type="domain" description="Protein kinase" evidence="9">
    <location>
        <begin position="68"/>
        <end position="340"/>
    </location>
</feature>
<gene>
    <name evidence="12" type="ORF">BQ4739_LOCUS17949</name>
    <name evidence="11" type="ORF">BQ4739_LOCUS8677</name>
</gene>
<evidence type="ECO:0000256" key="2">
    <source>
        <dbReference type="ARBA" id="ARBA00022679"/>
    </source>
</evidence>
<dbReference type="Pfam" id="PF13202">
    <property type="entry name" value="EF-hand_5"/>
    <property type="match status" value="2"/>
</dbReference>
<dbReference type="InterPro" id="IPR018247">
    <property type="entry name" value="EF_Hand_1_Ca_BS"/>
</dbReference>
<dbReference type="PANTHER" id="PTHR24349">
    <property type="entry name" value="SERINE/THREONINE-PROTEIN KINASE"/>
    <property type="match status" value="1"/>
</dbReference>
<dbReference type="InterPro" id="IPR002048">
    <property type="entry name" value="EF_hand_dom"/>
</dbReference>
<dbReference type="InterPro" id="IPR017441">
    <property type="entry name" value="Protein_kinase_ATP_BS"/>
</dbReference>
<sequence>MGCGSSTLAHVEHPKSFKGATDSMLAGLTKGELQDIEQEHNAKIKAALASARAEIALSKDKSVWDDYEADTELIGRGAFARVFKALRRTDQEPVAIKVIGRDTKAFSQQRRAMGTKIATMRTLQGHANMLSLHEVFEDAEGFHVVVEFCKGKALLESIHDRGHFSEREAAQVMRQLLEFLMYCHEECNVVHRDIKPENLLLLDPDAPQAIKHGRGGEGDIGLLKVIDFGTAGFCEPGQHLHSKVGTARYVAPDVLNQDYDSLSDIWSAGVVMYILLCGHPPFKGSTETGTLRQVKAGHYKLSDEVWSEVHESAKDMMSHMIVVDPAQRWTARQLLQHPWFEEVLSAPDRSLAQQPGYLARLGAFTGAARVKRLALKLMVAAAASTGAVDSVQLQKLRKLFQEMDLDGDGIISGQQLAAGLAQLGTTLTDKDLAEFLQVSRVDCHSEGINFNEFIAAMFDAQDLATQQVAMLIEREFEELDVDHDGFITPADLVAASRAGTLSTPTSRKTPSPSTRSSSAGGSRGVISPTGCSVASDMQAINEEDVAAVMHEVVHEVLGSELTLAEAEKMVEEVDHEHTGKISLQEFTDMVIGRGRVSFDQSRSASKHNSPTDMSLENGTANGAAANGTANSAAAKQPGGSAGGRAVAPEDSAMRN</sequence>
<keyword evidence="1" id="KW-0723">Serine/threonine-protein kinase</keyword>
<dbReference type="Gene3D" id="1.10.238.10">
    <property type="entry name" value="EF-hand"/>
    <property type="match status" value="2"/>
</dbReference>
<dbReference type="PROSITE" id="PS00018">
    <property type="entry name" value="EF_HAND_1"/>
    <property type="match status" value="1"/>
</dbReference>
<evidence type="ECO:0000313" key="13">
    <source>
        <dbReference type="Proteomes" id="UP000256970"/>
    </source>
</evidence>
<evidence type="ECO:0000259" key="10">
    <source>
        <dbReference type="PROSITE" id="PS50222"/>
    </source>
</evidence>
<feature type="compositionally biased region" description="Low complexity" evidence="8">
    <location>
        <begin position="617"/>
        <end position="634"/>
    </location>
</feature>
<organism evidence="11 13">
    <name type="scientific">Tetradesmus obliquus</name>
    <name type="common">Green alga</name>
    <name type="synonym">Acutodesmus obliquus</name>
    <dbReference type="NCBI Taxonomy" id="3088"/>
    <lineage>
        <taxon>Eukaryota</taxon>
        <taxon>Viridiplantae</taxon>
        <taxon>Chlorophyta</taxon>
        <taxon>core chlorophytes</taxon>
        <taxon>Chlorophyceae</taxon>
        <taxon>CS clade</taxon>
        <taxon>Sphaeropleales</taxon>
        <taxon>Scenedesmaceae</taxon>
        <taxon>Tetradesmus</taxon>
    </lineage>
</organism>
<dbReference type="STRING" id="3088.A0A383VS31"/>
<dbReference type="CDD" id="cd05117">
    <property type="entry name" value="STKc_CAMK"/>
    <property type="match status" value="1"/>
</dbReference>
<evidence type="ECO:0000256" key="7">
    <source>
        <dbReference type="PROSITE-ProRule" id="PRU10141"/>
    </source>
</evidence>
<dbReference type="PROSITE" id="PS50011">
    <property type="entry name" value="PROTEIN_KINASE_DOM"/>
    <property type="match status" value="1"/>
</dbReference>
<dbReference type="SMART" id="SM00220">
    <property type="entry name" value="S_TKc"/>
    <property type="match status" value="1"/>
</dbReference>
<dbReference type="InterPro" id="IPR000719">
    <property type="entry name" value="Prot_kinase_dom"/>
</dbReference>
<dbReference type="Gene3D" id="1.10.510.10">
    <property type="entry name" value="Transferase(Phosphotransferase) domain 1"/>
    <property type="match status" value="1"/>
</dbReference>
<evidence type="ECO:0000256" key="3">
    <source>
        <dbReference type="ARBA" id="ARBA00022741"/>
    </source>
</evidence>
<dbReference type="SMART" id="SM00054">
    <property type="entry name" value="EFh"/>
    <property type="match status" value="3"/>
</dbReference>
<reference evidence="11 13" key="1">
    <citation type="submission" date="2016-10" db="EMBL/GenBank/DDBJ databases">
        <authorList>
            <person name="Cai Z."/>
        </authorList>
    </citation>
    <scope>NUCLEOTIDE SEQUENCE [LARGE SCALE GENOMIC DNA]</scope>
</reference>
<keyword evidence="3 7" id="KW-0547">Nucleotide-binding</keyword>
<dbReference type="GO" id="GO:0005509">
    <property type="term" value="F:calcium ion binding"/>
    <property type="evidence" value="ECO:0007669"/>
    <property type="project" value="InterPro"/>
</dbReference>
<dbReference type="Proteomes" id="UP000256970">
    <property type="component" value="Unassembled WGS sequence"/>
</dbReference>
<keyword evidence="2" id="KW-0808">Transferase</keyword>
<keyword evidence="6 7" id="KW-0067">ATP-binding</keyword>
<evidence type="ECO:0000259" key="9">
    <source>
        <dbReference type="PROSITE" id="PS50011"/>
    </source>
</evidence>
<dbReference type="AlphaFoldDB" id="A0A383VS31"/>
<evidence type="ECO:0000256" key="4">
    <source>
        <dbReference type="ARBA" id="ARBA00022777"/>
    </source>
</evidence>
<feature type="domain" description="EF-hand" evidence="10">
    <location>
        <begin position="391"/>
        <end position="426"/>
    </location>
</feature>
<keyword evidence="4" id="KW-0418">Kinase</keyword>
<dbReference type="FunFam" id="1.10.510.10:FF:000571">
    <property type="entry name" value="Maternal embryonic leucine zipper kinase"/>
    <property type="match status" value="1"/>
</dbReference>
<dbReference type="Pfam" id="PF00069">
    <property type="entry name" value="Pkinase"/>
    <property type="match status" value="1"/>
</dbReference>
<dbReference type="SUPFAM" id="SSF47473">
    <property type="entry name" value="EF-hand"/>
    <property type="match status" value="1"/>
</dbReference>
<dbReference type="CDD" id="cd00051">
    <property type="entry name" value="EFh"/>
    <property type="match status" value="1"/>
</dbReference>
<feature type="compositionally biased region" description="Polar residues" evidence="8">
    <location>
        <begin position="598"/>
        <end position="616"/>
    </location>
</feature>
<dbReference type="Gene3D" id="3.30.200.20">
    <property type="entry name" value="Phosphorylase Kinase, domain 1"/>
    <property type="match status" value="1"/>
</dbReference>
<feature type="region of interest" description="Disordered" evidence="8">
    <location>
        <begin position="498"/>
        <end position="530"/>
    </location>
</feature>
<keyword evidence="5" id="KW-0106">Calcium</keyword>
<dbReference type="InterPro" id="IPR050205">
    <property type="entry name" value="CDPK_Ser/Thr_kinases"/>
</dbReference>
<dbReference type="PROSITE" id="PS50222">
    <property type="entry name" value="EF_HAND_2"/>
    <property type="match status" value="3"/>
</dbReference>
<dbReference type="EMBL" id="FNXT01000851">
    <property type="protein sequence ID" value="SZX68317.1"/>
    <property type="molecule type" value="Genomic_DNA"/>
</dbReference>
<dbReference type="GO" id="GO:0004674">
    <property type="term" value="F:protein serine/threonine kinase activity"/>
    <property type="evidence" value="ECO:0007669"/>
    <property type="project" value="UniProtKB-KW"/>
</dbReference>
<protein>
    <recommendedName>
        <fullName evidence="14">Non-specific serine/threonine protein kinase</fullName>
    </recommendedName>
</protein>
<name>A0A383VS31_TETOB</name>
<dbReference type="EMBL" id="FNXT01001291">
    <property type="protein sequence ID" value="SZX77596.1"/>
    <property type="molecule type" value="Genomic_DNA"/>
</dbReference>
<dbReference type="PROSITE" id="PS00107">
    <property type="entry name" value="PROTEIN_KINASE_ATP"/>
    <property type="match status" value="1"/>
</dbReference>
<evidence type="ECO:0008006" key="14">
    <source>
        <dbReference type="Google" id="ProtNLM"/>
    </source>
</evidence>
<dbReference type="SUPFAM" id="SSF56112">
    <property type="entry name" value="Protein kinase-like (PK-like)"/>
    <property type="match status" value="1"/>
</dbReference>
<feature type="binding site" evidence="7">
    <location>
        <position position="97"/>
    </location>
    <ligand>
        <name>ATP</name>
        <dbReference type="ChEBI" id="CHEBI:30616"/>
    </ligand>
</feature>
<feature type="compositionally biased region" description="Low complexity" evidence="8">
    <location>
        <begin position="502"/>
        <end position="520"/>
    </location>
</feature>
<evidence type="ECO:0000256" key="8">
    <source>
        <dbReference type="SAM" id="MobiDB-lite"/>
    </source>
</evidence>
<keyword evidence="13" id="KW-1185">Reference proteome</keyword>
<evidence type="ECO:0000256" key="5">
    <source>
        <dbReference type="ARBA" id="ARBA00022837"/>
    </source>
</evidence>
<feature type="domain" description="EF-hand" evidence="10">
    <location>
        <begin position="561"/>
        <end position="596"/>
    </location>
</feature>
<dbReference type="PROSITE" id="PS00108">
    <property type="entry name" value="PROTEIN_KINASE_ST"/>
    <property type="match status" value="1"/>
</dbReference>
<dbReference type="InterPro" id="IPR008271">
    <property type="entry name" value="Ser/Thr_kinase_AS"/>
</dbReference>
<dbReference type="InterPro" id="IPR011992">
    <property type="entry name" value="EF-hand-dom_pair"/>
</dbReference>
<evidence type="ECO:0000256" key="1">
    <source>
        <dbReference type="ARBA" id="ARBA00022527"/>
    </source>
</evidence>
<evidence type="ECO:0000256" key="6">
    <source>
        <dbReference type="ARBA" id="ARBA00022840"/>
    </source>
</evidence>
<evidence type="ECO:0000313" key="11">
    <source>
        <dbReference type="EMBL" id="SZX68317.1"/>
    </source>
</evidence>